<sequence>MQAIYAVGNVIQDYDTDKMFPALGFGAKLLPDWVVSHDFALNFNPANPFCAGVAGVVQAYQSCITQVQLYGPTNVAPMIDHVARFGAVAAAQPGASQYYVLLVLTDGEITDMAATTEAVVRASALPVSVIIIGVGPADFSRMEFLDADRGALVAPSGRRAARDIVQFVPFRRFARASKESLARAVLAELPKQVVEYFSVRDIPPNNPNPQPAS</sequence>
<dbReference type="PANTHER" id="PTHR10857">
    <property type="entry name" value="COPINE"/>
    <property type="match status" value="1"/>
</dbReference>
<dbReference type="SUPFAM" id="SSF53300">
    <property type="entry name" value="vWA-like"/>
    <property type="match status" value="1"/>
</dbReference>
<evidence type="ECO:0000313" key="3">
    <source>
        <dbReference type="RefSeq" id="XP_014673203.1"/>
    </source>
</evidence>
<dbReference type="InterPro" id="IPR045052">
    <property type="entry name" value="Copine"/>
</dbReference>
<dbReference type="GeneID" id="106813554"/>
<dbReference type="RefSeq" id="XP_014673203.1">
    <property type="nucleotide sequence ID" value="XM_014817717.1"/>
</dbReference>
<dbReference type="InterPro" id="IPR010734">
    <property type="entry name" value="Copine_C"/>
</dbReference>
<evidence type="ECO:0000313" key="5">
    <source>
        <dbReference type="RefSeq" id="XP_014673206.1"/>
    </source>
</evidence>
<dbReference type="RefSeq" id="XP_014673204.1">
    <property type="nucleotide sequence ID" value="XM_014817718.1"/>
</dbReference>
<gene>
    <name evidence="3 4 5 6" type="primary">LOC106813554</name>
</gene>
<proteinExistence type="predicted"/>
<organism evidence="2 6">
    <name type="scientific">Priapulus caudatus</name>
    <name type="common">Priapulid worm</name>
    <dbReference type="NCBI Taxonomy" id="37621"/>
    <lineage>
        <taxon>Eukaryota</taxon>
        <taxon>Metazoa</taxon>
        <taxon>Ecdysozoa</taxon>
        <taxon>Scalidophora</taxon>
        <taxon>Priapulida</taxon>
        <taxon>Priapulimorpha</taxon>
        <taxon>Priapulimorphida</taxon>
        <taxon>Priapulidae</taxon>
        <taxon>Priapulus</taxon>
    </lineage>
</organism>
<evidence type="ECO:0000259" key="1">
    <source>
        <dbReference type="Pfam" id="PF07002"/>
    </source>
</evidence>
<dbReference type="InterPro" id="IPR036465">
    <property type="entry name" value="vWFA_dom_sf"/>
</dbReference>
<name>A0ABM1ELY6_PRICU</name>
<evidence type="ECO:0000313" key="4">
    <source>
        <dbReference type="RefSeq" id="XP_014673204.1"/>
    </source>
</evidence>
<evidence type="ECO:0000313" key="2">
    <source>
        <dbReference type="Proteomes" id="UP000695022"/>
    </source>
</evidence>
<reference evidence="3 4" key="1">
    <citation type="submission" date="2025-05" db="UniProtKB">
        <authorList>
            <consortium name="RefSeq"/>
        </authorList>
    </citation>
    <scope>IDENTIFICATION</scope>
</reference>
<evidence type="ECO:0000313" key="6">
    <source>
        <dbReference type="RefSeq" id="XP_014673207.1"/>
    </source>
</evidence>
<keyword evidence="2" id="KW-1185">Reference proteome</keyword>
<accession>A0ABM1ELY6</accession>
<dbReference type="PANTHER" id="PTHR10857:SF138">
    <property type="entry name" value="COPINE-3"/>
    <property type="match status" value="1"/>
</dbReference>
<protein>
    <submittedName>
        <fullName evidence="3 4">Copine-2-like</fullName>
    </submittedName>
</protein>
<dbReference type="Pfam" id="PF07002">
    <property type="entry name" value="Copine"/>
    <property type="match status" value="1"/>
</dbReference>
<dbReference type="RefSeq" id="XP_014673206.1">
    <property type="nucleotide sequence ID" value="XM_014817720.1"/>
</dbReference>
<dbReference type="RefSeq" id="XP_014673207.1">
    <property type="nucleotide sequence ID" value="XM_014817721.1"/>
</dbReference>
<feature type="domain" description="Copine C-terminal" evidence="1">
    <location>
        <begin position="2"/>
        <end position="204"/>
    </location>
</feature>
<dbReference type="Gene3D" id="3.40.50.410">
    <property type="entry name" value="von Willebrand factor, type A domain"/>
    <property type="match status" value="1"/>
</dbReference>
<dbReference type="Proteomes" id="UP000695022">
    <property type="component" value="Unplaced"/>
</dbReference>